<feature type="region of interest" description="Disordered" evidence="1">
    <location>
        <begin position="1"/>
        <end position="41"/>
    </location>
</feature>
<organism evidence="2">
    <name type="scientific">hydrothermal vent metagenome</name>
    <dbReference type="NCBI Taxonomy" id="652676"/>
    <lineage>
        <taxon>unclassified sequences</taxon>
        <taxon>metagenomes</taxon>
        <taxon>ecological metagenomes</taxon>
    </lineage>
</organism>
<evidence type="ECO:0000256" key="1">
    <source>
        <dbReference type="SAM" id="MobiDB-lite"/>
    </source>
</evidence>
<accession>A0A160TQD4</accession>
<protein>
    <submittedName>
        <fullName evidence="2">Uncharacterized protein</fullName>
    </submittedName>
</protein>
<feature type="compositionally biased region" description="Gly residues" evidence="1">
    <location>
        <begin position="29"/>
        <end position="41"/>
    </location>
</feature>
<gene>
    <name evidence="2" type="ORF">MGWOODY_Smn3203</name>
</gene>
<proteinExistence type="predicted"/>
<dbReference type="EMBL" id="CZQE01000351">
    <property type="protein sequence ID" value="CUS46224.1"/>
    <property type="molecule type" value="Genomic_DNA"/>
</dbReference>
<evidence type="ECO:0000313" key="2">
    <source>
        <dbReference type="EMBL" id="CUS46224.1"/>
    </source>
</evidence>
<sequence>MKLLIHWRNRPTGRNTSTSHSPKRRSHAGGSGGGGARVSEN</sequence>
<feature type="compositionally biased region" description="Basic residues" evidence="1">
    <location>
        <begin position="1"/>
        <end position="11"/>
    </location>
</feature>
<name>A0A160TQD4_9ZZZZ</name>
<dbReference type="AlphaFoldDB" id="A0A160TQD4"/>
<reference evidence="2" key="1">
    <citation type="submission" date="2015-10" db="EMBL/GenBank/DDBJ databases">
        <authorList>
            <person name="Gilbert D.G."/>
        </authorList>
    </citation>
    <scope>NUCLEOTIDE SEQUENCE</scope>
</reference>